<dbReference type="Gene3D" id="1.20.910.10">
    <property type="entry name" value="Heme oxygenase-like"/>
    <property type="match status" value="1"/>
</dbReference>
<dbReference type="SUPFAM" id="SSF48613">
    <property type="entry name" value="Heme oxygenase-like"/>
    <property type="match status" value="1"/>
</dbReference>
<dbReference type="STRING" id="1449350.OCH239_20380"/>
<keyword evidence="2" id="KW-1185">Reference proteome</keyword>
<protein>
    <recommendedName>
        <fullName evidence="3">Heme oxygenase</fullName>
    </recommendedName>
</protein>
<accession>X7EF59</accession>
<dbReference type="eggNOG" id="ENOG5032YJM">
    <property type="taxonomic scope" value="Bacteria"/>
</dbReference>
<name>X7EF59_9RHOB</name>
<proteinExistence type="predicted"/>
<comment type="caution">
    <text evidence="1">The sequence shown here is derived from an EMBL/GenBank/DDBJ whole genome shotgun (WGS) entry which is preliminary data.</text>
</comment>
<dbReference type="Proteomes" id="UP000022447">
    <property type="component" value="Unassembled WGS sequence"/>
</dbReference>
<evidence type="ECO:0000313" key="2">
    <source>
        <dbReference type="Proteomes" id="UP000022447"/>
    </source>
</evidence>
<dbReference type="EMBL" id="JALZ01000008">
    <property type="protein sequence ID" value="ETX14724.1"/>
    <property type="molecule type" value="Genomic_DNA"/>
</dbReference>
<evidence type="ECO:0008006" key="3">
    <source>
        <dbReference type="Google" id="ProtNLM"/>
    </source>
</evidence>
<dbReference type="AlphaFoldDB" id="X7EF59"/>
<reference evidence="1 2" key="1">
    <citation type="submission" date="2014-01" db="EMBL/GenBank/DDBJ databases">
        <title>Roseivivax halodurans JCM 10272 Genome Sequencing.</title>
        <authorList>
            <person name="Lai Q."/>
            <person name="Li G."/>
            <person name="Shao Z."/>
        </authorList>
    </citation>
    <scope>NUCLEOTIDE SEQUENCE [LARGE SCALE GENOMIC DNA]</scope>
    <source>
        <strain evidence="1 2">JCM 10272</strain>
    </source>
</reference>
<sequence length="128" mass="13992">MAEMIAALDADCRSRGQAPLPDLPASRPLDTLAVGYLTLGSRAGTTLLARRATEAGCPLPRAFELPPAGRAWRDFRARLDRVDPTSHRAQRIVQDARAGFDLHRAAAALAWTMTRDDAHDDFLRQSEG</sequence>
<organism evidence="1 2">
    <name type="scientific">Roseivivax halodurans JCM 10272</name>
    <dbReference type="NCBI Taxonomy" id="1449350"/>
    <lineage>
        <taxon>Bacteria</taxon>
        <taxon>Pseudomonadati</taxon>
        <taxon>Pseudomonadota</taxon>
        <taxon>Alphaproteobacteria</taxon>
        <taxon>Rhodobacterales</taxon>
        <taxon>Roseobacteraceae</taxon>
        <taxon>Roseivivax</taxon>
    </lineage>
</organism>
<gene>
    <name evidence="1" type="ORF">OCH239_20380</name>
</gene>
<dbReference type="InterPro" id="IPR016084">
    <property type="entry name" value="Haem_Oase-like_multi-hlx"/>
</dbReference>
<evidence type="ECO:0000313" key="1">
    <source>
        <dbReference type="EMBL" id="ETX14724.1"/>
    </source>
</evidence>